<evidence type="ECO:0000256" key="3">
    <source>
        <dbReference type="ARBA" id="ARBA00022575"/>
    </source>
</evidence>
<dbReference type="InterPro" id="IPR009050">
    <property type="entry name" value="Globin-like_sf"/>
</dbReference>
<evidence type="ECO:0000256" key="9">
    <source>
        <dbReference type="ARBA" id="ARBA00049433"/>
    </source>
</evidence>
<dbReference type="InterPro" id="IPR012292">
    <property type="entry name" value="Globin/Proto"/>
</dbReference>
<dbReference type="EC" id="1.14.12.17" evidence="2"/>
<dbReference type="InterPro" id="IPR000971">
    <property type="entry name" value="Globin"/>
</dbReference>
<dbReference type="InterPro" id="IPR017938">
    <property type="entry name" value="Riboflavin_synthase-like_b-brl"/>
</dbReference>
<comment type="catalytic activity">
    <reaction evidence="9">
        <text>2 nitric oxide + NADPH + 2 O2 = 2 nitrate + NADP(+) + H(+)</text>
        <dbReference type="Rhea" id="RHEA:19465"/>
        <dbReference type="ChEBI" id="CHEBI:15378"/>
        <dbReference type="ChEBI" id="CHEBI:15379"/>
        <dbReference type="ChEBI" id="CHEBI:16480"/>
        <dbReference type="ChEBI" id="CHEBI:17632"/>
        <dbReference type="ChEBI" id="CHEBI:57783"/>
        <dbReference type="ChEBI" id="CHEBI:58349"/>
        <dbReference type="EC" id="1.14.12.17"/>
    </reaction>
</comment>
<evidence type="ECO:0000256" key="5">
    <source>
        <dbReference type="ARBA" id="ARBA00022723"/>
    </source>
</evidence>
<dbReference type="Gene3D" id="1.10.490.10">
    <property type="entry name" value="Globins"/>
    <property type="match status" value="1"/>
</dbReference>
<dbReference type="SUPFAM" id="SSF46458">
    <property type="entry name" value="Globin-like"/>
    <property type="match status" value="1"/>
</dbReference>
<dbReference type="SUPFAM" id="SSF52343">
    <property type="entry name" value="Ferredoxin reductase-like, C-terminal NADP-linked domain"/>
    <property type="match status" value="2"/>
</dbReference>
<dbReference type="InterPro" id="IPR017927">
    <property type="entry name" value="FAD-bd_FR_type"/>
</dbReference>
<name>A0ABR4MF85_9PEZI</name>
<evidence type="ECO:0000256" key="1">
    <source>
        <dbReference type="ARBA" id="ARBA00006401"/>
    </source>
</evidence>
<feature type="compositionally biased region" description="Polar residues" evidence="10">
    <location>
        <begin position="359"/>
        <end position="368"/>
    </location>
</feature>
<dbReference type="PROSITE" id="PS51384">
    <property type="entry name" value="FAD_FR"/>
    <property type="match status" value="1"/>
</dbReference>
<comment type="catalytic activity">
    <reaction evidence="8">
        <text>2 nitric oxide + NADH + 2 O2 = 2 nitrate + NAD(+) + H(+)</text>
        <dbReference type="Rhea" id="RHEA:19469"/>
        <dbReference type="ChEBI" id="CHEBI:15378"/>
        <dbReference type="ChEBI" id="CHEBI:15379"/>
        <dbReference type="ChEBI" id="CHEBI:16480"/>
        <dbReference type="ChEBI" id="CHEBI:17632"/>
        <dbReference type="ChEBI" id="CHEBI:57540"/>
        <dbReference type="ChEBI" id="CHEBI:57945"/>
        <dbReference type="EC" id="1.14.12.17"/>
    </reaction>
</comment>
<evidence type="ECO:0000256" key="8">
    <source>
        <dbReference type="ARBA" id="ARBA00048649"/>
    </source>
</evidence>
<keyword evidence="4" id="KW-0349">Heme</keyword>
<keyword evidence="14" id="KW-1185">Reference proteome</keyword>
<reference evidence="13 14" key="1">
    <citation type="submission" date="2020-05" db="EMBL/GenBank/DDBJ databases">
        <title>Ceratocystis lukuohia genome.</title>
        <authorList>
            <person name="Harrington T.C."/>
            <person name="Kim K."/>
            <person name="Mayers C.G."/>
        </authorList>
    </citation>
    <scope>NUCLEOTIDE SEQUENCE [LARGE SCALE GENOMIC DNA]</scope>
    <source>
        <strain evidence="13 14">C4212</strain>
    </source>
</reference>
<feature type="domain" description="FAD-binding FR-type" evidence="12">
    <location>
        <begin position="150"/>
        <end position="266"/>
    </location>
</feature>
<dbReference type="PANTHER" id="PTHR43396:SF3">
    <property type="entry name" value="FLAVOHEMOPROTEIN"/>
    <property type="match status" value="1"/>
</dbReference>
<dbReference type="RefSeq" id="XP_070858104.1">
    <property type="nucleotide sequence ID" value="XM_071000768.1"/>
</dbReference>
<evidence type="ECO:0000256" key="2">
    <source>
        <dbReference type="ARBA" id="ARBA00012229"/>
    </source>
</evidence>
<dbReference type="CDD" id="cd06184">
    <property type="entry name" value="flavohem_like_fad_nad_binding"/>
    <property type="match status" value="1"/>
</dbReference>
<organism evidence="13 14">
    <name type="scientific">Ceratocystis lukuohia</name>
    <dbReference type="NCBI Taxonomy" id="2019550"/>
    <lineage>
        <taxon>Eukaryota</taxon>
        <taxon>Fungi</taxon>
        <taxon>Dikarya</taxon>
        <taxon>Ascomycota</taxon>
        <taxon>Pezizomycotina</taxon>
        <taxon>Sordariomycetes</taxon>
        <taxon>Hypocreomycetidae</taxon>
        <taxon>Microascales</taxon>
        <taxon>Ceratocystidaceae</taxon>
        <taxon>Ceratocystis</taxon>
    </lineage>
</organism>
<dbReference type="Pfam" id="PF00042">
    <property type="entry name" value="Globin"/>
    <property type="match status" value="1"/>
</dbReference>
<feature type="compositionally biased region" description="Low complexity" evidence="10">
    <location>
        <begin position="304"/>
        <end position="325"/>
    </location>
</feature>
<feature type="compositionally biased region" description="Low complexity" evidence="10">
    <location>
        <begin position="369"/>
        <end position="390"/>
    </location>
</feature>
<feature type="region of interest" description="Disordered" evidence="10">
    <location>
        <begin position="300"/>
        <end position="400"/>
    </location>
</feature>
<dbReference type="PROSITE" id="PS01033">
    <property type="entry name" value="GLOBIN"/>
    <property type="match status" value="1"/>
</dbReference>
<evidence type="ECO:0000313" key="13">
    <source>
        <dbReference type="EMBL" id="KAL2886924.1"/>
    </source>
</evidence>
<dbReference type="GeneID" id="98118657"/>
<evidence type="ECO:0000259" key="12">
    <source>
        <dbReference type="PROSITE" id="PS51384"/>
    </source>
</evidence>
<dbReference type="EMBL" id="JABSNW010000005">
    <property type="protein sequence ID" value="KAL2886924.1"/>
    <property type="molecule type" value="Genomic_DNA"/>
</dbReference>
<proteinExistence type="inferred from homology"/>
<sequence length="540" mass="58567">MSLTYQQAKLVKETIPILSSHGDLITTIFYRNLLNAQPSLSAIFNNANQLNGRQPRALTQIILTFAQHIHRMSELAPILERVCHKHVSLNISPADYDIVGKYLLGAFSTVLGPTIFTTAVAEAWERAYNILARMLSGREAQLYASLGDWVGFRPFRIMRKVQETRTRDVFSLYLVPVDGSMLPLPAFKPGQYVSLQIPVTGYEDVTTQTRQYSLSDKPRGDYYRITLKREINANGGPGMVSSTLIDNYGIGDIVQLSHPTGDFFLDMENSGSSVPVVLISAGVGVAPMISILNSLLAQVPTPPSTSSSSSSSSSSRINPISSKNSIASSVQAASPSSTHSPVPSFFSRSRTHSRAPSVPSLSPANRTASFSFSSSRLSRGSVDSTSTSSPEPEPGPKQELAESIAATATLANHVVAPQLPACRPITWIHGSHADAAFDIYIRSIAHMRRNFHSAVFKTAPEAGDILGSDFNFTGRVDLDKISDADLHLAYGAAEYFICGPEGFMLDVRKALLRKGVDVSRIKCELFNTGDLLANAKWKGA</sequence>
<dbReference type="SUPFAM" id="SSF63380">
    <property type="entry name" value="Riboflavin synthase domain-like"/>
    <property type="match status" value="1"/>
</dbReference>
<dbReference type="Proteomes" id="UP001610728">
    <property type="component" value="Unassembled WGS sequence"/>
</dbReference>
<evidence type="ECO:0000256" key="6">
    <source>
        <dbReference type="ARBA" id="ARBA00023004"/>
    </source>
</evidence>
<evidence type="ECO:0000256" key="7">
    <source>
        <dbReference type="ARBA" id="ARBA00023027"/>
    </source>
</evidence>
<comment type="caution">
    <text evidence="13">The sequence shown here is derived from an EMBL/GenBank/DDBJ whole genome shotgun (WGS) entry which is preliminary data.</text>
</comment>
<feature type="domain" description="Globin" evidence="11">
    <location>
        <begin position="2"/>
        <end position="140"/>
    </location>
</feature>
<feature type="compositionally biased region" description="Polar residues" evidence="10">
    <location>
        <begin position="326"/>
        <end position="341"/>
    </location>
</feature>
<evidence type="ECO:0000259" key="11">
    <source>
        <dbReference type="PROSITE" id="PS01033"/>
    </source>
</evidence>
<keyword evidence="5" id="KW-0479">Metal-binding</keyword>
<keyword evidence="3" id="KW-0216">Detoxification</keyword>
<keyword evidence="6" id="KW-0408">Iron</keyword>
<keyword evidence="7" id="KW-0520">NAD</keyword>
<evidence type="ECO:0000313" key="14">
    <source>
        <dbReference type="Proteomes" id="UP001610728"/>
    </source>
</evidence>
<evidence type="ECO:0000256" key="4">
    <source>
        <dbReference type="ARBA" id="ARBA00022617"/>
    </source>
</evidence>
<protein>
    <recommendedName>
        <fullName evidence="2">nitric oxide dioxygenase</fullName>
        <ecNumber evidence="2">1.14.12.17</ecNumber>
    </recommendedName>
</protein>
<dbReference type="Gene3D" id="3.40.50.80">
    <property type="entry name" value="Nucleotide-binding domain of ferredoxin-NADP reductase (FNR) module"/>
    <property type="match status" value="2"/>
</dbReference>
<dbReference type="Gene3D" id="2.40.30.10">
    <property type="entry name" value="Translation factors"/>
    <property type="match status" value="1"/>
</dbReference>
<evidence type="ECO:0000256" key="10">
    <source>
        <dbReference type="SAM" id="MobiDB-lite"/>
    </source>
</evidence>
<dbReference type="InterPro" id="IPR039261">
    <property type="entry name" value="FNR_nucleotide-bd"/>
</dbReference>
<dbReference type="PANTHER" id="PTHR43396">
    <property type="entry name" value="FLAVOHEMOPROTEIN"/>
    <property type="match status" value="1"/>
</dbReference>
<accession>A0ABR4MF85</accession>
<gene>
    <name evidence="13" type="ORF">HOO65_050045</name>
</gene>
<comment type="similarity">
    <text evidence="1">In the C-terminal section; belongs to the flavoprotein pyridine nucleotide cytochrome reductase family.</text>
</comment>
<dbReference type="CDD" id="cd08922">
    <property type="entry name" value="FHb-globin"/>
    <property type="match status" value="1"/>
</dbReference>